<comment type="similarity">
    <text evidence="2">Belongs to the HPPK family.</text>
</comment>
<name>A0A2W7NR70_9RHOB</name>
<evidence type="ECO:0000259" key="13">
    <source>
        <dbReference type="PROSITE" id="PS00794"/>
    </source>
</evidence>
<evidence type="ECO:0000256" key="11">
    <source>
        <dbReference type="ARBA" id="ARBA00029766"/>
    </source>
</evidence>
<evidence type="ECO:0000256" key="2">
    <source>
        <dbReference type="ARBA" id="ARBA00005810"/>
    </source>
</evidence>
<comment type="caution">
    <text evidence="14">The sequence shown here is derived from an EMBL/GenBank/DDBJ whole genome shotgun (WGS) entry which is preliminary data.</text>
</comment>
<evidence type="ECO:0000313" key="14">
    <source>
        <dbReference type="EMBL" id="PZX19114.1"/>
    </source>
</evidence>
<evidence type="ECO:0000256" key="8">
    <source>
        <dbReference type="ARBA" id="ARBA00022840"/>
    </source>
</evidence>
<dbReference type="UniPathway" id="UPA00077">
    <property type="reaction ID" value="UER00155"/>
</dbReference>
<evidence type="ECO:0000256" key="4">
    <source>
        <dbReference type="ARBA" id="ARBA00016218"/>
    </source>
</evidence>
<dbReference type="Gene3D" id="3.30.70.560">
    <property type="entry name" value="7,8-Dihydro-6-hydroxymethylpterin-pyrophosphokinase HPPK"/>
    <property type="match status" value="1"/>
</dbReference>
<dbReference type="SUPFAM" id="SSF55083">
    <property type="entry name" value="6-hydroxymethyl-7,8-dihydropterin pyrophosphokinase, HPPK"/>
    <property type="match status" value="1"/>
</dbReference>
<evidence type="ECO:0000256" key="5">
    <source>
        <dbReference type="ARBA" id="ARBA00022679"/>
    </source>
</evidence>
<dbReference type="PROSITE" id="PS00794">
    <property type="entry name" value="HPPK"/>
    <property type="match status" value="1"/>
</dbReference>
<dbReference type="PANTHER" id="PTHR43071">
    <property type="entry name" value="2-AMINO-4-HYDROXY-6-HYDROXYMETHYLDIHYDROPTERIDINE PYROPHOSPHOKINASE"/>
    <property type="match status" value="1"/>
</dbReference>
<dbReference type="InterPro" id="IPR035907">
    <property type="entry name" value="Hppk_sf"/>
</dbReference>
<reference evidence="14 15" key="1">
    <citation type="submission" date="2018-06" db="EMBL/GenBank/DDBJ databases">
        <title>Genomic Encyclopedia of Archaeal and Bacterial Type Strains, Phase II (KMG-II): from individual species to whole genera.</title>
        <authorList>
            <person name="Goeker M."/>
        </authorList>
    </citation>
    <scope>NUCLEOTIDE SEQUENCE [LARGE SCALE GENOMIC DNA]</scope>
    <source>
        <strain evidence="14 15">DSM 22009</strain>
    </source>
</reference>
<feature type="domain" description="7,8-dihydro-6-hydroxymethylpterin-pyrophosphokinase" evidence="13">
    <location>
        <begin position="94"/>
        <end position="105"/>
    </location>
</feature>
<evidence type="ECO:0000256" key="3">
    <source>
        <dbReference type="ARBA" id="ARBA00013253"/>
    </source>
</evidence>
<gene>
    <name evidence="14" type="ORF">LX81_00814</name>
</gene>
<evidence type="ECO:0000256" key="7">
    <source>
        <dbReference type="ARBA" id="ARBA00022777"/>
    </source>
</evidence>
<dbReference type="AlphaFoldDB" id="A0A2W7NR70"/>
<sequence>MTLRNAIICLGSNLPEDNEILRCATLDRALTLLSGSDLQLVARSRYFRTPAFPLGSGPDFANAAAVFRSALDPESLLERCHSVEERLGRVRQERWGARRIDIDLVAVDGIVLPDIAVQRNWMTLSPRDQMHHAPQELILPHPRLQDRGFVLAPLCDVAPDWVHPVTQRSARQMHDALDAAAFAGIEPITERGSR</sequence>
<evidence type="ECO:0000313" key="15">
    <source>
        <dbReference type="Proteomes" id="UP000248916"/>
    </source>
</evidence>
<proteinExistence type="inferred from homology"/>
<dbReference type="Pfam" id="PF01288">
    <property type="entry name" value="HPPK"/>
    <property type="match status" value="1"/>
</dbReference>
<dbReference type="Proteomes" id="UP000248916">
    <property type="component" value="Unassembled WGS sequence"/>
</dbReference>
<accession>A0A2W7NR70</accession>
<evidence type="ECO:0000256" key="10">
    <source>
        <dbReference type="ARBA" id="ARBA00029409"/>
    </source>
</evidence>
<keyword evidence="7 14" id="KW-0418">Kinase</keyword>
<dbReference type="GO" id="GO:0046654">
    <property type="term" value="P:tetrahydrofolate biosynthetic process"/>
    <property type="evidence" value="ECO:0007669"/>
    <property type="project" value="UniProtKB-UniPathway"/>
</dbReference>
<keyword evidence="9" id="KW-0289">Folate biosynthesis</keyword>
<dbReference type="PANTHER" id="PTHR43071:SF1">
    <property type="entry name" value="2-AMINO-4-HYDROXY-6-HYDROXYMETHYLDIHYDROPTERIDINE PYROPHOSPHOKINASE"/>
    <property type="match status" value="1"/>
</dbReference>
<dbReference type="GO" id="GO:0046656">
    <property type="term" value="P:folic acid biosynthetic process"/>
    <property type="evidence" value="ECO:0007669"/>
    <property type="project" value="UniProtKB-KW"/>
</dbReference>
<evidence type="ECO:0000256" key="6">
    <source>
        <dbReference type="ARBA" id="ARBA00022741"/>
    </source>
</evidence>
<evidence type="ECO:0000256" key="12">
    <source>
        <dbReference type="ARBA" id="ARBA00033413"/>
    </source>
</evidence>
<keyword evidence="15" id="KW-1185">Reference proteome</keyword>
<dbReference type="CDD" id="cd00483">
    <property type="entry name" value="HPPK"/>
    <property type="match status" value="1"/>
</dbReference>
<dbReference type="GO" id="GO:0016301">
    <property type="term" value="F:kinase activity"/>
    <property type="evidence" value="ECO:0007669"/>
    <property type="project" value="UniProtKB-KW"/>
</dbReference>
<organism evidence="14 15">
    <name type="scientific">Palleronia aestuarii</name>
    <dbReference type="NCBI Taxonomy" id="568105"/>
    <lineage>
        <taxon>Bacteria</taxon>
        <taxon>Pseudomonadati</taxon>
        <taxon>Pseudomonadota</taxon>
        <taxon>Alphaproteobacteria</taxon>
        <taxon>Rhodobacterales</taxon>
        <taxon>Roseobacteraceae</taxon>
        <taxon>Palleronia</taxon>
    </lineage>
</organism>
<dbReference type="RefSeq" id="WP_373280263.1">
    <property type="nucleotide sequence ID" value="NZ_QKZL01000002.1"/>
</dbReference>
<keyword evidence="6" id="KW-0547">Nucleotide-binding</keyword>
<dbReference type="GO" id="GO:0003848">
    <property type="term" value="F:2-amino-4-hydroxy-6-hydroxymethyldihydropteridine diphosphokinase activity"/>
    <property type="evidence" value="ECO:0007669"/>
    <property type="project" value="UniProtKB-EC"/>
</dbReference>
<comment type="function">
    <text evidence="10">Catalyzes the transfer of pyrophosphate from adenosine triphosphate (ATP) to 6-hydroxymethyl-7,8-dihydropterin, an enzymatic step in folate biosynthesis pathway.</text>
</comment>
<dbReference type="EMBL" id="QKZL01000002">
    <property type="protein sequence ID" value="PZX19114.1"/>
    <property type="molecule type" value="Genomic_DNA"/>
</dbReference>
<comment type="pathway">
    <text evidence="1">Cofactor biosynthesis; tetrahydrofolate biosynthesis; 2-amino-4-hydroxy-6-hydroxymethyl-7,8-dihydropteridine diphosphate from 7,8-dihydroneopterin triphosphate: step 4/4.</text>
</comment>
<keyword evidence="8" id="KW-0067">ATP-binding</keyword>
<dbReference type="InterPro" id="IPR000550">
    <property type="entry name" value="Hppk"/>
</dbReference>
<evidence type="ECO:0000256" key="9">
    <source>
        <dbReference type="ARBA" id="ARBA00022909"/>
    </source>
</evidence>
<keyword evidence="5" id="KW-0808">Transferase</keyword>
<dbReference type="NCBIfam" id="TIGR01498">
    <property type="entry name" value="folK"/>
    <property type="match status" value="1"/>
</dbReference>
<protein>
    <recommendedName>
        <fullName evidence="4">2-amino-4-hydroxy-6-hydroxymethyldihydropteridine pyrophosphokinase</fullName>
        <ecNumber evidence="3">2.7.6.3</ecNumber>
    </recommendedName>
    <alternativeName>
        <fullName evidence="11">6-hydroxymethyl-7,8-dihydropterin pyrophosphokinase</fullName>
    </alternativeName>
    <alternativeName>
        <fullName evidence="12">7,8-dihydro-6-hydroxymethylpterin-pyrophosphokinase</fullName>
    </alternativeName>
</protein>
<dbReference type="GO" id="GO:0005524">
    <property type="term" value="F:ATP binding"/>
    <property type="evidence" value="ECO:0007669"/>
    <property type="project" value="UniProtKB-KW"/>
</dbReference>
<evidence type="ECO:0000256" key="1">
    <source>
        <dbReference type="ARBA" id="ARBA00005051"/>
    </source>
</evidence>
<dbReference type="EC" id="2.7.6.3" evidence="3"/>